<dbReference type="InterPro" id="IPR029753">
    <property type="entry name" value="D-isomer_DH_CS"/>
</dbReference>
<reference evidence="15 16" key="1">
    <citation type="submission" date="2023-03" db="EMBL/GenBank/DDBJ databases">
        <title>Mating type loci evolution in Malassezia.</title>
        <authorList>
            <person name="Coelho M.A."/>
        </authorList>
    </citation>
    <scope>NUCLEOTIDE SEQUENCE [LARGE SCALE GENOMIC DNA]</scope>
    <source>
        <strain evidence="15 16">CBS 13387</strain>
    </source>
</reference>
<accession>A0AAJ5Z1T8</accession>
<dbReference type="InterPro" id="IPR006140">
    <property type="entry name" value="D-isomer_DH_NAD-bd"/>
</dbReference>
<evidence type="ECO:0000256" key="8">
    <source>
        <dbReference type="ARBA" id="ARBA00023128"/>
    </source>
</evidence>
<feature type="region of interest" description="Disordered" evidence="12">
    <location>
        <begin position="23"/>
        <end position="43"/>
    </location>
</feature>
<dbReference type="Gene3D" id="3.40.50.720">
    <property type="entry name" value="NAD(P)-binding Rossmann-like Domain"/>
    <property type="match status" value="2"/>
</dbReference>
<dbReference type="PANTHER" id="PTHR42789">
    <property type="entry name" value="D-ISOMER SPECIFIC 2-HYDROXYACID DEHYDROGENASE FAMILY PROTEIN (AFU_ORTHOLOGUE AFUA_6G10090)"/>
    <property type="match status" value="1"/>
</dbReference>
<dbReference type="EMBL" id="CP119920">
    <property type="protein sequence ID" value="WFD16558.1"/>
    <property type="molecule type" value="Genomic_DNA"/>
</dbReference>
<dbReference type="PROSITE" id="PS00065">
    <property type="entry name" value="D_2_HYDROXYACID_DH_1"/>
    <property type="match status" value="1"/>
</dbReference>
<dbReference type="GO" id="GO:0003735">
    <property type="term" value="F:structural constituent of ribosome"/>
    <property type="evidence" value="ECO:0007669"/>
    <property type="project" value="InterPro"/>
</dbReference>
<evidence type="ECO:0000256" key="7">
    <source>
        <dbReference type="ARBA" id="ARBA00023027"/>
    </source>
</evidence>
<keyword evidence="16" id="KW-1185">Reference proteome</keyword>
<dbReference type="InterPro" id="IPR016939">
    <property type="entry name" value="Ribosomal_mS23_fun"/>
</dbReference>
<dbReference type="GO" id="GO:0006564">
    <property type="term" value="P:L-serine biosynthetic process"/>
    <property type="evidence" value="ECO:0007669"/>
    <property type="project" value="UniProtKB-ARBA"/>
</dbReference>
<dbReference type="InterPro" id="IPR050857">
    <property type="entry name" value="D-2-hydroxyacid_DH"/>
</dbReference>
<feature type="domain" description="D-isomer specific 2-hydroxyacid dehydrogenase NAD-binding" evidence="14">
    <location>
        <begin position="166"/>
        <end position="350"/>
    </location>
</feature>
<evidence type="ECO:0000256" key="4">
    <source>
        <dbReference type="ARBA" id="ARBA00022605"/>
    </source>
</evidence>
<dbReference type="Gene3D" id="3.30.70.260">
    <property type="match status" value="1"/>
</dbReference>
<evidence type="ECO:0000256" key="6">
    <source>
        <dbReference type="ARBA" id="ARBA00023002"/>
    </source>
</evidence>
<proteinExistence type="inferred from homology"/>
<dbReference type="AlphaFoldDB" id="A0AAJ5Z1T8"/>
<keyword evidence="6" id="KW-0560">Oxidoreductase</keyword>
<dbReference type="GO" id="GO:0004617">
    <property type="term" value="F:phosphoglycerate dehydrogenase activity"/>
    <property type="evidence" value="ECO:0007669"/>
    <property type="project" value="UniProtKB-ARBA"/>
</dbReference>
<sequence length="782" mass="86812">MTNATQAFTRSSHYFSVADAPLAQPSDPVIPPDGSRRRSMSNGTLHQQARVLQQFNTDSIKILLLENVSQGAVKILREQGFEVDFYTGAWSEDELVEKIGGYHAIGIRSKTRLTQRVFDAAHQLLVVGCFCIGTNQVDLSAASKNGVAVFNSPFANSRSVAELVIAEMVCLSRQLTDRAQEMRQGTWNKVSKRCFELRGKLVGIVGYGHIGSQLSVLAESMGMQVIYHDVVPLMPLGSARQADSLEELLSEADFVSIHVPELPETRGMIGERELSLMKPGAFLINNARGTVVQIPALVEALKSQHVGGCALDVYPREPAKNGVNAFNNDLNEWASELQSQANVIMTPHIGGSTEEAQRAIGVEVSNALCRYLNFGVSTGAVNFPEVNLRPIMEQEVRSIRLCYVHHNQPGALLAVNEIIGSHNVDKQITDSLKDIAYLLADISDVSESDIQDIHMRLSKTPASILKAFLRCGLHRSNMPRHIPGQVTQSVSRLLEGKYIKSPPAWYDATLRHPPVYPPPLSTRVRPDSDLPRSLQSEARKVPHLVANKAGRRSHLNSLKKLRSQLPPLRPQPIVYEGDRIRRQFFRDHPWEAKRPRMLTETDYTLEEPISPTLSRGQVPELHMWSRINPSVEDVVQCTLKTAECTDMSLSQAYRRTIASYHAIQAEREHRMRHAILEARNLGAEFGPTETERGFIKESRELDKWAALNQGAQLEEAAETPSKREHRVKRTDMAFTNGAAYMDSAHTLTSGQAVLEQDTASEPTPQPAHTSPPDDYLGIASRG</sequence>
<keyword evidence="8" id="KW-0496">Mitochondrion</keyword>
<dbReference type="InterPro" id="IPR036291">
    <property type="entry name" value="NAD(P)-bd_dom_sf"/>
</dbReference>
<protein>
    <recommendedName>
        <fullName evidence="11">Small ribosomal subunit protein mS23</fullName>
    </recommendedName>
</protein>
<comment type="subcellular location">
    <subcellularLocation>
        <location evidence="1">Mitochondrion</location>
    </subcellularLocation>
</comment>
<evidence type="ECO:0000256" key="12">
    <source>
        <dbReference type="SAM" id="MobiDB-lite"/>
    </source>
</evidence>
<evidence type="ECO:0000259" key="14">
    <source>
        <dbReference type="Pfam" id="PF02826"/>
    </source>
</evidence>
<dbReference type="InterPro" id="IPR006139">
    <property type="entry name" value="D-isomer_2_OHA_DH_cat_dom"/>
</dbReference>
<evidence type="ECO:0000256" key="10">
    <source>
        <dbReference type="ARBA" id="ARBA00029440"/>
    </source>
</evidence>
<dbReference type="Pfam" id="PF13741">
    <property type="entry name" value="MRP-S25"/>
    <property type="match status" value="1"/>
</dbReference>
<keyword evidence="5" id="KW-0689">Ribosomal protein</keyword>
<dbReference type="PANTHER" id="PTHR42789:SF1">
    <property type="entry name" value="D-ISOMER SPECIFIC 2-HYDROXYACID DEHYDROGENASE FAMILY PROTEIN (AFU_ORTHOLOGUE AFUA_6G10090)"/>
    <property type="match status" value="1"/>
</dbReference>
<evidence type="ECO:0000256" key="2">
    <source>
        <dbReference type="ARBA" id="ARBA00005854"/>
    </source>
</evidence>
<feature type="compositionally biased region" description="Polar residues" evidence="12">
    <location>
        <begin position="745"/>
        <end position="768"/>
    </location>
</feature>
<evidence type="ECO:0000256" key="1">
    <source>
        <dbReference type="ARBA" id="ARBA00004173"/>
    </source>
</evidence>
<name>A0AAJ5Z1T8_9BASI</name>
<dbReference type="Pfam" id="PF02826">
    <property type="entry name" value="2-Hacid_dh_C"/>
    <property type="match status" value="1"/>
</dbReference>
<dbReference type="GO" id="GO:0047545">
    <property type="term" value="F:(S)-2-hydroxyglutarate dehydrogenase activity"/>
    <property type="evidence" value="ECO:0007669"/>
    <property type="project" value="UniProtKB-ARBA"/>
</dbReference>
<dbReference type="GO" id="GO:0005763">
    <property type="term" value="C:mitochondrial small ribosomal subunit"/>
    <property type="evidence" value="ECO:0007669"/>
    <property type="project" value="InterPro"/>
</dbReference>
<dbReference type="InterPro" id="IPR045865">
    <property type="entry name" value="ACT-like_dom_sf"/>
</dbReference>
<dbReference type="Proteomes" id="UP001217582">
    <property type="component" value="Chromosome 5"/>
</dbReference>
<dbReference type="SUPFAM" id="SSF52283">
    <property type="entry name" value="Formate/glycerate dehydrogenase catalytic domain-like"/>
    <property type="match status" value="1"/>
</dbReference>
<comment type="similarity">
    <text evidence="3">Belongs to the mitochondrion-specific ribosomal protein mS23 family.</text>
</comment>
<dbReference type="Pfam" id="PF00389">
    <property type="entry name" value="2-Hacid_dh"/>
    <property type="match status" value="1"/>
</dbReference>
<dbReference type="FunFam" id="3.40.50.720:FF:000041">
    <property type="entry name" value="D-3-phosphoglycerate dehydrogenase"/>
    <property type="match status" value="1"/>
</dbReference>
<keyword evidence="9" id="KW-0687">Ribonucleoprotein</keyword>
<gene>
    <name evidence="15" type="ORF">MARU1_002599</name>
</gene>
<organism evidence="15 16">
    <name type="scientific">Malassezia arunalokei</name>
    <dbReference type="NCBI Taxonomy" id="1514897"/>
    <lineage>
        <taxon>Eukaryota</taxon>
        <taxon>Fungi</taxon>
        <taxon>Dikarya</taxon>
        <taxon>Basidiomycota</taxon>
        <taxon>Ustilaginomycotina</taxon>
        <taxon>Malasseziomycetes</taxon>
        <taxon>Malasseziales</taxon>
        <taxon>Malasseziaceae</taxon>
        <taxon>Malassezia</taxon>
    </lineage>
</organism>
<evidence type="ECO:0000259" key="13">
    <source>
        <dbReference type="Pfam" id="PF00389"/>
    </source>
</evidence>
<dbReference type="CDD" id="cd12176">
    <property type="entry name" value="PGDH_3"/>
    <property type="match status" value="1"/>
</dbReference>
<keyword evidence="4" id="KW-0028">Amino-acid biosynthesis</keyword>
<dbReference type="SUPFAM" id="SSF51735">
    <property type="entry name" value="NAD(P)-binding Rossmann-fold domains"/>
    <property type="match status" value="1"/>
</dbReference>
<evidence type="ECO:0000313" key="15">
    <source>
        <dbReference type="EMBL" id="WFD16558.1"/>
    </source>
</evidence>
<dbReference type="InterPro" id="IPR059242">
    <property type="entry name" value="mS23_dom"/>
</dbReference>
<comment type="pathway">
    <text evidence="10">Amino-acid biosynthesis.</text>
</comment>
<keyword evidence="7" id="KW-0520">NAD</keyword>
<comment type="similarity">
    <text evidence="2">Belongs to the D-isomer specific 2-hydroxyacid dehydrogenase family.</text>
</comment>
<dbReference type="CDD" id="cd23701">
    <property type="entry name" value="At1g26750"/>
    <property type="match status" value="1"/>
</dbReference>
<evidence type="ECO:0000256" key="11">
    <source>
        <dbReference type="ARBA" id="ARBA00035137"/>
    </source>
</evidence>
<dbReference type="SUPFAM" id="SSF55021">
    <property type="entry name" value="ACT-like"/>
    <property type="match status" value="1"/>
</dbReference>
<dbReference type="GO" id="GO:0051287">
    <property type="term" value="F:NAD binding"/>
    <property type="evidence" value="ECO:0007669"/>
    <property type="project" value="InterPro"/>
</dbReference>
<dbReference type="NCBIfam" id="NF008759">
    <property type="entry name" value="PRK11790.1"/>
    <property type="match status" value="1"/>
</dbReference>
<evidence type="ECO:0000256" key="5">
    <source>
        <dbReference type="ARBA" id="ARBA00022980"/>
    </source>
</evidence>
<evidence type="ECO:0000256" key="9">
    <source>
        <dbReference type="ARBA" id="ARBA00023274"/>
    </source>
</evidence>
<evidence type="ECO:0000256" key="3">
    <source>
        <dbReference type="ARBA" id="ARBA00009864"/>
    </source>
</evidence>
<dbReference type="PROSITE" id="PS00670">
    <property type="entry name" value="D_2_HYDROXYACID_DH_2"/>
    <property type="match status" value="1"/>
</dbReference>
<evidence type="ECO:0000313" key="16">
    <source>
        <dbReference type="Proteomes" id="UP001217582"/>
    </source>
</evidence>
<feature type="region of interest" description="Disordered" evidence="12">
    <location>
        <begin position="745"/>
        <end position="782"/>
    </location>
</feature>
<dbReference type="InterPro" id="IPR029752">
    <property type="entry name" value="D-isomer_DH_CS1"/>
</dbReference>
<feature type="domain" description="D-isomer specific 2-hydroxyacid dehydrogenase catalytic" evidence="13">
    <location>
        <begin position="62"/>
        <end position="382"/>
    </location>
</feature>